<accession>A0AAW1JV23</accession>
<dbReference type="Proteomes" id="UP001443914">
    <property type="component" value="Unassembled WGS sequence"/>
</dbReference>
<dbReference type="AlphaFoldDB" id="A0AAW1JV23"/>
<dbReference type="EMBL" id="JBDFQZ010000007">
    <property type="protein sequence ID" value="KAK9707291.1"/>
    <property type="molecule type" value="Genomic_DNA"/>
</dbReference>
<gene>
    <name evidence="3" type="ORF">RND81_07G187200</name>
</gene>
<evidence type="ECO:0000256" key="1">
    <source>
        <dbReference type="SAM" id="MobiDB-lite"/>
    </source>
</evidence>
<comment type="caution">
    <text evidence="3">The sequence shown here is derived from an EMBL/GenBank/DDBJ whole genome shotgun (WGS) entry which is preliminary data.</text>
</comment>
<proteinExistence type="predicted"/>
<dbReference type="PANTHER" id="PTHR47434:SF1">
    <property type="entry name" value="PROTEIN PTST HOMOLOG 2, CHLOROPLASTIC"/>
    <property type="match status" value="1"/>
</dbReference>
<dbReference type="Gene3D" id="2.60.40.10">
    <property type="entry name" value="Immunoglobulins"/>
    <property type="match status" value="1"/>
</dbReference>
<dbReference type="PANTHER" id="PTHR47434">
    <property type="entry name" value="PROTEIN PTST HOMOLOG 3, CHLOROPLASTIC"/>
    <property type="match status" value="1"/>
</dbReference>
<dbReference type="GO" id="GO:0009507">
    <property type="term" value="C:chloroplast"/>
    <property type="evidence" value="ECO:0007669"/>
    <property type="project" value="UniProtKB-ARBA"/>
</dbReference>
<dbReference type="SUPFAM" id="SSF81296">
    <property type="entry name" value="E set domains"/>
    <property type="match status" value="1"/>
</dbReference>
<organism evidence="3 4">
    <name type="scientific">Saponaria officinalis</name>
    <name type="common">Common soapwort</name>
    <name type="synonym">Lychnis saponaria</name>
    <dbReference type="NCBI Taxonomy" id="3572"/>
    <lineage>
        <taxon>Eukaryota</taxon>
        <taxon>Viridiplantae</taxon>
        <taxon>Streptophyta</taxon>
        <taxon>Embryophyta</taxon>
        <taxon>Tracheophyta</taxon>
        <taxon>Spermatophyta</taxon>
        <taxon>Magnoliopsida</taxon>
        <taxon>eudicotyledons</taxon>
        <taxon>Gunneridae</taxon>
        <taxon>Pentapetalae</taxon>
        <taxon>Caryophyllales</taxon>
        <taxon>Caryophyllaceae</taxon>
        <taxon>Caryophylleae</taxon>
        <taxon>Saponaria</taxon>
    </lineage>
</organism>
<dbReference type="InterPro" id="IPR013783">
    <property type="entry name" value="Ig-like_fold"/>
</dbReference>
<dbReference type="InterPro" id="IPR032640">
    <property type="entry name" value="AMPK1_CBM"/>
</dbReference>
<dbReference type="InterPro" id="IPR014756">
    <property type="entry name" value="Ig_E-set"/>
</dbReference>
<reference evidence="3" key="1">
    <citation type="submission" date="2024-03" db="EMBL/GenBank/DDBJ databases">
        <title>WGS assembly of Saponaria officinalis var. Norfolk2.</title>
        <authorList>
            <person name="Jenkins J."/>
            <person name="Shu S."/>
            <person name="Grimwood J."/>
            <person name="Barry K."/>
            <person name="Goodstein D."/>
            <person name="Schmutz J."/>
            <person name="Leebens-Mack J."/>
            <person name="Osbourn A."/>
        </authorList>
    </citation>
    <scope>NUCLEOTIDE SEQUENCE [LARGE SCALE GENOMIC DNA]</scope>
    <source>
        <strain evidence="3">JIC</strain>
    </source>
</reference>
<keyword evidence="4" id="KW-1185">Reference proteome</keyword>
<feature type="region of interest" description="Disordered" evidence="1">
    <location>
        <begin position="203"/>
        <end position="241"/>
    </location>
</feature>
<dbReference type="Pfam" id="PF16561">
    <property type="entry name" value="AMPK1_CBM"/>
    <property type="match status" value="1"/>
</dbReference>
<evidence type="ECO:0000259" key="2">
    <source>
        <dbReference type="Pfam" id="PF16561"/>
    </source>
</evidence>
<name>A0AAW1JV23_SAPOF</name>
<sequence length="498" mass="55981">MVSIICAQNFNFFQQPISIMNNPIVLEHPLRLKRKQLRENQRKNQLLLGFSECFGVVSMCKRWESEGDSELELKVLEFMKNSKNPEMFPSKNDLVDAGRVDLVEAIVKRGGWMSMGWNDDDNEVKIENGLVKSFDFGGEKCGEIDNDEGEMREVSMELDESHVSLELEREDVSGIEGILHRLERQRNISFGINLGKNVNMAHGFDKQSGGSSKDEDSCHPEGSVGRNGLGVNGSVRSHSNTSSSFLKADTWRAWSDQRAGYSDKEFEAAEIDYGGNPVKKTSDHLVGEIIAVTTDINGGLDLTKDLDSRVREISQTDIKSRLQHLKSELSSALGSLNSNATDLSKKVEEHSSEDLRRLSDASEFQETEFMHTQHKLRSMRANLAVLEGKMALAMTDAQKILEEKQKRIDDAHVALQLLRTTCIVWPNSGSEVLLAGSFDGWATQWKMERSSTGIFTLWLKLYPGQYEIKFIVDGTWMVDPLRPIVNNNGFDNNLLIIS</sequence>
<evidence type="ECO:0000313" key="3">
    <source>
        <dbReference type="EMBL" id="KAK9707291.1"/>
    </source>
</evidence>
<protein>
    <recommendedName>
        <fullName evidence="2">AMP-activated protein kinase glycogen-binding domain-containing protein</fullName>
    </recommendedName>
</protein>
<evidence type="ECO:0000313" key="4">
    <source>
        <dbReference type="Proteomes" id="UP001443914"/>
    </source>
</evidence>
<feature type="domain" description="AMP-activated protein kinase glycogen-binding" evidence="2">
    <location>
        <begin position="421"/>
        <end position="497"/>
    </location>
</feature>
<dbReference type="CDD" id="cd02859">
    <property type="entry name" value="E_set_AMPKbeta_like_N"/>
    <property type="match status" value="1"/>
</dbReference>